<reference evidence="2" key="1">
    <citation type="submission" date="2023-10" db="EMBL/GenBank/DDBJ databases">
        <authorList>
            <person name="Chen Y."/>
            <person name="Shah S."/>
            <person name="Dougan E. K."/>
            <person name="Thang M."/>
            <person name="Chan C."/>
        </authorList>
    </citation>
    <scope>NUCLEOTIDE SEQUENCE [LARGE SCALE GENOMIC DNA]</scope>
</reference>
<feature type="region of interest" description="Disordered" evidence="1">
    <location>
        <begin position="239"/>
        <end position="259"/>
    </location>
</feature>
<feature type="compositionally biased region" description="Basic and acidic residues" evidence="1">
    <location>
        <begin position="244"/>
        <end position="259"/>
    </location>
</feature>
<dbReference type="EMBL" id="CAUYUJ010009624">
    <property type="protein sequence ID" value="CAK0827284.1"/>
    <property type="molecule type" value="Genomic_DNA"/>
</dbReference>
<evidence type="ECO:0000313" key="3">
    <source>
        <dbReference type="Proteomes" id="UP001189429"/>
    </source>
</evidence>
<proteinExistence type="predicted"/>
<evidence type="ECO:0000313" key="2">
    <source>
        <dbReference type="EMBL" id="CAK0827284.1"/>
    </source>
</evidence>
<dbReference type="Gene3D" id="2.130.10.30">
    <property type="entry name" value="Regulator of chromosome condensation 1/beta-lactamase-inhibitor protein II"/>
    <property type="match status" value="1"/>
</dbReference>
<accession>A0ABN9S6A4</accession>
<sequence length="575" mass="62231">MESDGTAAACGWNDRGQCDLLALASGLTYTGRRWRGSYGAPRSDGTAAACGLNVLGQCNLPALPAGLTYTQVAAGGGHAVLFRSDGTAAACGLNGQGQCGLPALPAGLTYTQVAVGGGRAVVFRSDGTAAVVLRSDGTAAACGLNGQALLLQASLDGGSMVFVTFGGSAPTARPSDICLQLVAEHRASRRRSPARFLTQPSRFAEAKASAGALHRAESALREAQAQSAAAQDAQAAAEAAAAESAKEAAEARAVAERQRQEGEQQLVELQRQHDEQVRGMKALRQRAEELEDQLEAERAARAAGSDGLAEAQRRCDELQRRLGAEQQGAHQLAEERARLGGQLQETMRHLQALNEELEQERRQRAAEVEVLQQDRRERQAQCEGLEGQQRAARQAVEQLQAELERAREALGKEKKNGAELQQMLDAIQAAHQDIFTRYSAAVEQIESLKEEKGKASAELHELKERFREERRDKEQAQREHEEAEREAAARGPQQLSVSDVLISVVFDGAEEQPLVIRPWDTNMEDVVANWLAHAKRSSILQPSLVQYLKHLEDTTPAFPVRVEAKLTDVHQEFAM</sequence>
<dbReference type="SUPFAM" id="SSF50985">
    <property type="entry name" value="RCC1/BLIP-II"/>
    <property type="match status" value="1"/>
</dbReference>
<feature type="compositionally biased region" description="Basic and acidic residues" evidence="1">
    <location>
        <begin position="463"/>
        <end position="488"/>
    </location>
</feature>
<comment type="caution">
    <text evidence="2">The sequence shown here is derived from an EMBL/GenBank/DDBJ whole genome shotgun (WGS) entry which is preliminary data.</text>
</comment>
<dbReference type="Proteomes" id="UP001189429">
    <property type="component" value="Unassembled WGS sequence"/>
</dbReference>
<dbReference type="Pfam" id="PF13540">
    <property type="entry name" value="RCC1_2"/>
    <property type="match status" value="1"/>
</dbReference>
<evidence type="ECO:0000256" key="1">
    <source>
        <dbReference type="SAM" id="MobiDB-lite"/>
    </source>
</evidence>
<gene>
    <name evidence="2" type="ORF">PCOR1329_LOCUS26864</name>
</gene>
<organism evidence="2 3">
    <name type="scientific">Prorocentrum cordatum</name>
    <dbReference type="NCBI Taxonomy" id="2364126"/>
    <lineage>
        <taxon>Eukaryota</taxon>
        <taxon>Sar</taxon>
        <taxon>Alveolata</taxon>
        <taxon>Dinophyceae</taxon>
        <taxon>Prorocentrales</taxon>
        <taxon>Prorocentraceae</taxon>
        <taxon>Prorocentrum</taxon>
    </lineage>
</organism>
<dbReference type="InterPro" id="IPR009091">
    <property type="entry name" value="RCC1/BLIP-II"/>
</dbReference>
<keyword evidence="3" id="KW-1185">Reference proteome</keyword>
<protein>
    <submittedName>
        <fullName evidence="2">Uncharacterized protein</fullName>
    </submittedName>
</protein>
<feature type="region of interest" description="Disordered" evidence="1">
    <location>
        <begin position="463"/>
        <end position="492"/>
    </location>
</feature>
<name>A0ABN9S6A4_9DINO</name>